<dbReference type="RefSeq" id="WP_070970145.1">
    <property type="nucleotide sequence ID" value="NZ_CP017603.1"/>
</dbReference>
<dbReference type="KEGG" id="cfm:BJL90_15820"/>
<name>A0AAC9RIJ9_9CLOT</name>
<evidence type="ECO:0000313" key="4">
    <source>
        <dbReference type="Proteomes" id="UP000177894"/>
    </source>
</evidence>
<dbReference type="Proteomes" id="UP000177894">
    <property type="component" value="Chromosome"/>
</dbReference>
<evidence type="ECO:0000256" key="1">
    <source>
        <dbReference type="SAM" id="MobiDB-lite"/>
    </source>
</evidence>
<organism evidence="3 5">
    <name type="scientific">Clostridium formicaceticum</name>
    <dbReference type="NCBI Taxonomy" id="1497"/>
    <lineage>
        <taxon>Bacteria</taxon>
        <taxon>Bacillati</taxon>
        <taxon>Bacillota</taxon>
        <taxon>Clostridia</taxon>
        <taxon>Eubacteriales</taxon>
        <taxon>Clostridiaceae</taxon>
        <taxon>Clostridium</taxon>
    </lineage>
</organism>
<dbReference type="Proteomes" id="UP000192478">
    <property type="component" value="Chromosome"/>
</dbReference>
<dbReference type="EMBL" id="CP017603">
    <property type="protein sequence ID" value="AOY77186.1"/>
    <property type="molecule type" value="Genomic_DNA"/>
</dbReference>
<keyword evidence="4" id="KW-1185">Reference proteome</keyword>
<sequence length="136" mass="14906">MQVLDEIARELQKKQNDTLGAALFNTGLVLGTMTGAKKVKLDNFKYEVPCLLLHYLTVNEPYMQKTAQGQGNHPHGPSGEHSQYQGSGQHSHPQSEGEHIHDLVTPEPLKPLKVGDRVLVAIVNKGSDHVIVGRVV</sequence>
<reference evidence="2 4" key="1">
    <citation type="submission" date="2016-10" db="EMBL/GenBank/DDBJ databases">
        <title>Complete Genome Sequence of Acetogen Clostridium formicoaceticum ATCC 27076.</title>
        <authorList>
            <person name="Bao T."/>
            <person name="Cheng C."/>
            <person name="Zhao J."/>
            <person name="Yang S.-T."/>
            <person name="Wang J."/>
            <person name="Wang M."/>
        </authorList>
    </citation>
    <scope>NUCLEOTIDE SEQUENCE [LARGE SCALE GENOMIC DNA]</scope>
    <source>
        <strain evidence="2 4">ATCC 27076</strain>
    </source>
</reference>
<protein>
    <recommendedName>
        <fullName evidence="6">DUF2577 domain-containing protein</fullName>
    </recommendedName>
</protein>
<evidence type="ECO:0008006" key="6">
    <source>
        <dbReference type="Google" id="ProtNLM"/>
    </source>
</evidence>
<evidence type="ECO:0000313" key="2">
    <source>
        <dbReference type="EMBL" id="AOY77186.1"/>
    </source>
</evidence>
<evidence type="ECO:0000313" key="5">
    <source>
        <dbReference type="Proteomes" id="UP000192478"/>
    </source>
</evidence>
<feature type="region of interest" description="Disordered" evidence="1">
    <location>
        <begin position="65"/>
        <end position="100"/>
    </location>
</feature>
<evidence type="ECO:0000313" key="3">
    <source>
        <dbReference type="EMBL" id="ARE87709.1"/>
    </source>
</evidence>
<gene>
    <name evidence="2" type="ORF">BJL90_15820</name>
    <name evidence="3" type="ORF">CLFO_21090</name>
</gene>
<dbReference type="AlphaFoldDB" id="A0AAC9RIJ9"/>
<feature type="compositionally biased region" description="Polar residues" evidence="1">
    <location>
        <begin position="80"/>
        <end position="92"/>
    </location>
</feature>
<dbReference type="EMBL" id="CP020559">
    <property type="protein sequence ID" value="ARE87709.1"/>
    <property type="molecule type" value="Genomic_DNA"/>
</dbReference>
<proteinExistence type="predicted"/>
<reference evidence="3 5" key="2">
    <citation type="submission" date="2017-03" db="EMBL/GenBank/DDBJ databases">
        <title>Complete sequence of Clostridium formicaceticum DSM 92.</title>
        <authorList>
            <person name="Poehlein A."/>
            <person name="Karl M."/>
            <person name="Bengelsdorf F.R."/>
            <person name="Duerre P."/>
            <person name="Daniel R."/>
        </authorList>
    </citation>
    <scope>NUCLEOTIDE SEQUENCE [LARGE SCALE GENOMIC DNA]</scope>
    <source>
        <strain evidence="3 5">DSM 92</strain>
    </source>
</reference>
<accession>A0AAC9RIJ9</accession>